<gene>
    <name evidence="2" type="ORF">S06H3_41090</name>
</gene>
<comment type="caution">
    <text evidence="2">The sequence shown here is derived from an EMBL/GenBank/DDBJ whole genome shotgun (WGS) entry which is preliminary data.</text>
</comment>
<dbReference type="AlphaFoldDB" id="X1PJH9"/>
<dbReference type="GO" id="GO:0003677">
    <property type="term" value="F:DNA binding"/>
    <property type="evidence" value="ECO:0007669"/>
    <property type="project" value="InterPro"/>
</dbReference>
<feature type="domain" description="HTH cro/C1-type" evidence="1">
    <location>
        <begin position="3"/>
        <end position="39"/>
    </location>
</feature>
<evidence type="ECO:0000259" key="1">
    <source>
        <dbReference type="Pfam" id="PF01381"/>
    </source>
</evidence>
<dbReference type="InterPro" id="IPR001387">
    <property type="entry name" value="Cro/C1-type_HTH"/>
</dbReference>
<sequence length="56" mass="6346">LELKKIMKEKGLSASVVSKFVGCNQAQVGRWVKGQARPTSVYRDLIRKALGHMRKF</sequence>
<dbReference type="CDD" id="cd00093">
    <property type="entry name" value="HTH_XRE"/>
    <property type="match status" value="1"/>
</dbReference>
<feature type="non-terminal residue" evidence="2">
    <location>
        <position position="1"/>
    </location>
</feature>
<proteinExistence type="predicted"/>
<accession>X1PJH9</accession>
<dbReference type="InterPro" id="IPR010982">
    <property type="entry name" value="Lambda_DNA-bd_dom_sf"/>
</dbReference>
<organism evidence="2">
    <name type="scientific">marine sediment metagenome</name>
    <dbReference type="NCBI Taxonomy" id="412755"/>
    <lineage>
        <taxon>unclassified sequences</taxon>
        <taxon>metagenomes</taxon>
        <taxon>ecological metagenomes</taxon>
    </lineage>
</organism>
<reference evidence="2" key="1">
    <citation type="journal article" date="2014" name="Front. Microbiol.">
        <title>High frequency of phylogenetically diverse reductive dehalogenase-homologous genes in deep subseafloor sedimentary metagenomes.</title>
        <authorList>
            <person name="Kawai M."/>
            <person name="Futagami T."/>
            <person name="Toyoda A."/>
            <person name="Takaki Y."/>
            <person name="Nishi S."/>
            <person name="Hori S."/>
            <person name="Arai W."/>
            <person name="Tsubouchi T."/>
            <person name="Morono Y."/>
            <person name="Uchiyama I."/>
            <person name="Ito T."/>
            <person name="Fujiyama A."/>
            <person name="Inagaki F."/>
            <person name="Takami H."/>
        </authorList>
    </citation>
    <scope>NUCLEOTIDE SEQUENCE</scope>
    <source>
        <strain evidence="2">Expedition CK06-06</strain>
    </source>
</reference>
<dbReference type="EMBL" id="BARV01025278">
    <property type="protein sequence ID" value="GAI42686.1"/>
    <property type="molecule type" value="Genomic_DNA"/>
</dbReference>
<name>X1PJH9_9ZZZZ</name>
<dbReference type="Gene3D" id="1.10.260.40">
    <property type="entry name" value="lambda repressor-like DNA-binding domains"/>
    <property type="match status" value="1"/>
</dbReference>
<evidence type="ECO:0000313" key="2">
    <source>
        <dbReference type="EMBL" id="GAI42686.1"/>
    </source>
</evidence>
<dbReference type="Pfam" id="PF01381">
    <property type="entry name" value="HTH_3"/>
    <property type="match status" value="1"/>
</dbReference>
<dbReference type="SUPFAM" id="SSF47413">
    <property type="entry name" value="lambda repressor-like DNA-binding domains"/>
    <property type="match status" value="1"/>
</dbReference>
<protein>
    <recommendedName>
        <fullName evidence="1">HTH cro/C1-type domain-containing protein</fullName>
    </recommendedName>
</protein>